<dbReference type="InterPro" id="IPR049271">
    <property type="entry name" value="DUF6862"/>
</dbReference>
<keyword evidence="7" id="KW-1133">Transmembrane helix</keyword>
<dbReference type="Pfam" id="PF05860">
    <property type="entry name" value="TPS"/>
    <property type="match status" value="1"/>
</dbReference>
<keyword evidence="4" id="KW-0843">Virulence</keyword>
<evidence type="ECO:0000256" key="5">
    <source>
        <dbReference type="ARBA" id="ARBA00024043"/>
    </source>
</evidence>
<accession>A0ABP2U6T4</accession>
<keyword evidence="10" id="KW-1185">Reference proteome</keyword>
<dbReference type="NCBIfam" id="TIGR01731">
    <property type="entry name" value="fil_hemag_20aa"/>
    <property type="match status" value="29"/>
</dbReference>
<sequence>MNKNCYRVIFSQARGLFIAVAEIVKSQTKQAGQTSALTSADTVAVTVSPIHYKKLNPLNFAVIGCLGALVISLPMSTVADTQIIADKSAPTSQQATILNSANGTTQVNIQTPSAGGVSRNTYTQFDVGQEGAILNNSRNNTQTQIGGWVQGNPWLAKGEAKVILNEVNSSNPSLLKGYIEVAGKQAQVVIANPSGLVCDACGVINADRFTLTTGQAVMNQGYLESFRVREGQVTIDGKGLNGSLTPFTDIYTRALKVNAGLYANELNTVLGQNDIQVKDQVAPKITATTDATSAPISNFALDVGQLGGMYAGKIFLVGTEQGLGVRNAGTINSTQGMLSLNANGDLVNTGNVIANKDQVQLKAQNVQNTGNVSSATSQISVESQNLDNTGLISSADELHLNQQNRLNNSGTLNAARVVIDATSLKNSGSIEQTGMQGLDLKSGSMTNLGGKIGIAKNTTGSGTGGSTGGTGSETAPSNPAQDGGSLQVATPVNTTPKTYDQGYIHVKDQLNNDQGTIIANGGVDVESQNGLDNQGGQLNLGHVKIQGERFNNDQGQLTVKQAEIQTSSFSNQQGLLQSLTSLDVNSQSVDNQGGKMNALNNIRLISSGNILNQAGQIASSSELYLQGLSLNNSGGDLEAGKLLKLSLSGHLNNQKGKIVTNNNLDSSLVGLDNDQGEISAKNITIQNQDQTLNNGAGTIYADQILKIQTGSLNNAVNGTLSSHENLQIDSQQLTNQGYIRADQQLKINNTGVMTQQGGILSAYGNIDLASQRLVGDEKSVVAVGINAQGEQDPNAQAGLKIKTEQSLEHHGKLLASRNIDLDGANVDVSQGSAAAQNITITARDGDINNQSGVLQADAIQFNAVQNEQSLINQSGQILAKKLNLNIGKDINNQQGLIQHTATDDLNLTVQGIINNQQGRILTNANQFNIQSQGLNSDSGVILHSGQAGLTMDIQNIQAQKAELRTNGALKLTTNQARLDQSKVSATQANIQANQLTDRNGEMLLSAANGQSSIRVNSDYQHQGSVLQSHHNLDIQAGSLNNQNGTILVTQNDSSSQPVQLNIVGQNDIQNDVGNIVSEGQLTLKAGKGLSNQQGSIVSSNALELKTDQLINNQSGQIQAKEIKLSASNLDNRSGVIAAKTGDVSLNINNELNNGRVEQAKSAGIIQAVQNIDVQTGRLDNSGLVYAGQNQQLKVAQNLNNAGQVAAQNNLNIQTATLTQTSAGSMIAGLTSEGALANQGNLGIDATGAINAQGQLIAGGDLKSQAASHVLNQSLVQAKNISLGSKSGQLSAQHSSIQAAQQLNLTTPDTLDIQHANLKANKVQINAKDLNNQSGHIQQTGLDDTQISLTGDLNNQNGQIDSLGQKLQINANHLNNQNGLIQSGTADSQLILAIANTLNNNQGNIKTAGRLQTNSSELNNDAGTLLSFNGFNINTQQLINQAGQIVEAGTPDNIVNQFIVKNLLNNSNGKIQTNHNLEIQAGALKNNVGSIVTAGTAGLNLNTASQLDNQSGNIHSSGDLNLNAQNILNDQGQILAAKNAQLNSQNTLSNQAGLIAAQQQLMIQSAALNNQAGQIGSVDAGITIQTTQQALNNQSGKIQANQAIKLDVQGLDNSQQGLISSTKGDQSNIQIDTHQQSLNNQNGQMSSGNTLQISTDSLNNQQGLITAQGDLAINAVQLIDNRKTNSNTTLPELAQGIQSLGQVLLQTSELNNEQGQVIAGNGLTIQAPQVNNSNAGLFASGQNLLIDSVGQAGTINNQKGKISANQNISLNTGLMAGSQLDNSQQGLISAAKQVKIASQNIDNSDNDQNYGIQAGQVEIAASSLNNSAGRISAEQQLNLNISDNLNNTKGLISSLDQLTIQGQQDNNRLIVNNQQGMITAGEEGSSTAGLNILAKGLTGDGKVLSQGQLNLQLNDDYVQDAQGQLQAQGNLNLSSKGKVSNHGAIKSNGQLSISANTIENAVDGSLESQQTQLKAVGVLNNYGLINGANTYVQAGQLNNIAGRIYGDHIAIQANTLNNQSLNGLAPVIASRGDLDLGVQVLNNLENNLNHQSGSQIIAMGDLRIGGSLDSQWHAQGTAQQVNNRSSVINANGNIDLNVDTVNNQNVFFTTKQQQTTAQLDYWNMYISDSRAGRYNPGYQFLITQEIYSQNPDLFSKLQATDPTVTQYYNATMEDYLSRPEGRFFIVSNSGDSSAGNMFKGYVVYNGQLYSTDHYEHVKSTQTTTTTVADESAPAVISAGGNLSFTGTINNDKSQIMVGQKLIGDAKAIHNVDAKGTKITHEEGTVTPSYGSYDGKGHDRVWASGEQAYNPADVTKGVDLFIYENPTTATPVKVQDQTQQVNKDNLTEQALSQNHNANVIDQQTTQTNQTAAVQQTTAQSDRIQSNEVKTGQAQLEGVVGANTTGHKALSSSAVDQIQNNQTKATSVEGQTAQIDGSGFEIRTNNANVKVPNNALYSKNPDSRAQYLVETDPAFSNYRNWLSSDYMLNALGLDPALQQKRLGDGYYEQRMVQDQVAQLTGYRFLQGYDSDEEQYKALMNNGLSYAKQYNLRPGIALTPEQMAQLSSDIVWLVEKETTLPDGTKTKALVPQVYVKARVGDLKGDGTLISADSIQLNLSKDLTNAGTIAGRQVVQINSQNLNNLAGNIRGGIVSLGTEKDLNNIGGMIQADQAMNLQVKGNLNIQSTTQSSQNALGQSNYSRTGMDRIAGLYVGSAQQQALNDQPSLVMNVGGDTRILAANIQNNSGGQTIIRTGGDLKVGSLNTQVTNNVVGSSKAYHLDTRQVEVGSQIKSQGDLSLQGNNIQIHGSQISSSEGLTALQAKEQLQIEEGRNKLDQQDQSSFTKKGKLSSSTTSDFSHRSSDIAVGSIVEGKKVLLDAGNITVRGSNIVSDELTQIQAKENVTIEGAQNQYNSETNSVVKKSGFMSTGGIGFSLGKKQDTTLQTGQQLTNSASQVGSLNGNTNIIAGKTYQQTGSTVSSQKGDVNVQAQQINVEAAKEQQDSLYKHEMQQKGLTIAVNVPVVTAVQSAVESTKQVGQSKNDRVNAMAAANSAFDSYKAGQTLSKLKDIASSGGNLAKAANVSATITYGEQKNTDQTQVQSTNASASQIYGGGKVNLNATGAGDQSNINIIGSDVIGQQGTQLVAQNNVNIQAAQQTRTEESKNQSKGWNVGIAASYGPQGGAAGVTAGGNVGKGKSSGSETSYLTSQIGSKDSQTSIQSGNTTNIVGGQVQGKGVQVDAKELNIESLQNTANYNSTQQKIEGQVTVGIGTGVSASGSANKTNINANYASVQDQAGIYAGDDGYQINVKNNTDLKGAIITSNPLAETLNKNSLSTGTLTYTDIHNQTEYDAKGLGVSGGVNVKGGWDGSGKNKEGRPSNSVNKSVGFGLDSDKDSSVTKSGVNTQNITITESIAQQALTGKTTAQAKADIYTTTSTETAKENSGAIANNFDKDKVQREISTQIAVTKRFDENRQAAKQEVNTLSDTAKEQYEKGEITEAQYQAKRENYKNLGLLIDTVASGLSAPTSSGLGIVTGTLSPAASYEIGQYFKKQASKNANGQLTSGQEAAHILAHTVLGAAVAVAGGNNALTAGLSAGGAEAAAPLLSSFLYGKEAKDLTAEQKSTISSIVGLTGTALGATTGDVVSTVQSGQVAQNAVENNFLSVKEAARKNALIYKSKHEELSSNEKKELANINRKDKARDEFIKNVCQLGNVSSSACQSALQAAWSTQADYNADIANNLKNRDIYSQDAKHLDQLVQGLSQEQVLGLQAIERIAKTSGRPVEEVAKEYDRAMALHGVVSTLAGFYGGKAISGEKVKNEGSSFNVLTEAEKQRVLDNIANSKAGRESSNFDTHVINEKVSATIPSNMQQFLMEHNTQIGSRNSQGSIGGSHNADSFNKALDRSGSALIGEAITDPKYPGLKTYNYQSPGVDRAGKPDGSYKRVQQKTVYDPNIISDKQMVSMQMQAVKKGAESFLKMPANERIVNVNVNGYVFSVTRDGKTGKISNAFPTIPNSDARKPTIPPQYKSK</sequence>
<protein>
    <recommendedName>
        <fullName evidence="8">Filamentous haemagglutinin FhaB/tRNA nuclease CdiA-like TPS domain-containing protein</fullName>
    </recommendedName>
</protein>
<evidence type="ECO:0000256" key="6">
    <source>
        <dbReference type="SAM" id="MobiDB-lite"/>
    </source>
</evidence>
<dbReference type="InterPro" id="IPR010069">
    <property type="entry name" value="CdiA_FHA1_rpt"/>
</dbReference>
<dbReference type="Pfam" id="PF21726">
    <property type="entry name" value="DUF6862"/>
    <property type="match status" value="1"/>
</dbReference>
<comment type="similarity">
    <text evidence="5">In the N-terminal section; belongs to the CdiA toxin family.</text>
</comment>
<proteinExistence type="inferred from homology"/>
<dbReference type="InterPro" id="IPR025157">
    <property type="entry name" value="Hemagglutinin_rpt"/>
</dbReference>
<feature type="domain" description="Filamentous haemagglutinin FhaB/tRNA nuclease CdiA-like TPS" evidence="8">
    <location>
        <begin position="101"/>
        <end position="221"/>
    </location>
</feature>
<dbReference type="EMBL" id="APPV01000010">
    <property type="protein sequence ID" value="ENV60496.1"/>
    <property type="molecule type" value="Genomic_DNA"/>
</dbReference>
<dbReference type="Gene3D" id="2.160.20.10">
    <property type="entry name" value="Single-stranded right-handed beta-helix, Pectin lyase-like"/>
    <property type="match status" value="1"/>
</dbReference>
<keyword evidence="7" id="KW-0812">Transmembrane</keyword>
<keyword evidence="7" id="KW-0472">Membrane</keyword>
<feature type="region of interest" description="Disordered" evidence="6">
    <location>
        <begin position="4002"/>
        <end position="4024"/>
    </location>
</feature>
<feature type="compositionally biased region" description="Gly residues" evidence="6">
    <location>
        <begin position="461"/>
        <end position="471"/>
    </location>
</feature>
<comment type="caution">
    <text evidence="9">The sequence shown here is derived from an EMBL/GenBank/DDBJ whole genome shotgun (WGS) entry which is preliminary data.</text>
</comment>
<dbReference type="Proteomes" id="UP000018433">
    <property type="component" value="Unassembled WGS sequence"/>
</dbReference>
<feature type="region of interest" description="Disordered" evidence="6">
    <location>
        <begin position="2828"/>
        <end position="2856"/>
    </location>
</feature>
<dbReference type="SUPFAM" id="SSF51126">
    <property type="entry name" value="Pectin lyase-like"/>
    <property type="match status" value="1"/>
</dbReference>
<evidence type="ECO:0000313" key="9">
    <source>
        <dbReference type="EMBL" id="ENV60496.1"/>
    </source>
</evidence>
<feature type="transmembrane region" description="Helical" evidence="7">
    <location>
        <begin position="58"/>
        <end position="79"/>
    </location>
</feature>
<keyword evidence="2" id="KW-0800">Toxin</keyword>
<gene>
    <name evidence="9" type="ORF">F950_01723</name>
</gene>
<evidence type="ECO:0000256" key="4">
    <source>
        <dbReference type="ARBA" id="ARBA00023026"/>
    </source>
</evidence>
<name>A0ABP2U6T4_9GAMM</name>
<organism evidence="9 10">
    <name type="scientific">Acinetobacter soli NIPH 2899</name>
    <dbReference type="NCBI Taxonomy" id="1217677"/>
    <lineage>
        <taxon>Bacteria</taxon>
        <taxon>Pseudomonadati</taxon>
        <taxon>Pseudomonadota</taxon>
        <taxon>Gammaproteobacteria</taxon>
        <taxon>Moraxellales</taxon>
        <taxon>Moraxellaceae</taxon>
        <taxon>Acinetobacter</taxon>
    </lineage>
</organism>
<evidence type="ECO:0000256" key="1">
    <source>
        <dbReference type="ARBA" id="ARBA00004219"/>
    </source>
</evidence>
<feature type="region of interest" description="Disordered" evidence="6">
    <location>
        <begin position="451"/>
        <end position="494"/>
    </location>
</feature>
<dbReference type="Pfam" id="PF13332">
    <property type="entry name" value="Fil_haemagg_2"/>
    <property type="match status" value="2"/>
</dbReference>
<dbReference type="NCBIfam" id="TIGR01901">
    <property type="entry name" value="adhes_NPXG"/>
    <property type="match status" value="1"/>
</dbReference>
<dbReference type="InterPro" id="IPR011050">
    <property type="entry name" value="Pectin_lyase_fold/virulence"/>
</dbReference>
<evidence type="ECO:0000259" key="8">
    <source>
        <dbReference type="SMART" id="SM00912"/>
    </source>
</evidence>
<evidence type="ECO:0000256" key="3">
    <source>
        <dbReference type="ARBA" id="ARBA00022913"/>
    </source>
</evidence>
<evidence type="ECO:0000313" key="10">
    <source>
        <dbReference type="Proteomes" id="UP000018433"/>
    </source>
</evidence>
<dbReference type="InterPro" id="IPR006914">
    <property type="entry name" value="VENN_dom"/>
</dbReference>
<feature type="compositionally biased region" description="Low complexity" evidence="6">
    <location>
        <begin position="2837"/>
        <end position="2852"/>
    </location>
</feature>
<dbReference type="Pfam" id="PF04829">
    <property type="entry name" value="PT-VENN"/>
    <property type="match status" value="1"/>
</dbReference>
<evidence type="ECO:0000256" key="2">
    <source>
        <dbReference type="ARBA" id="ARBA00022656"/>
    </source>
</evidence>
<dbReference type="SMART" id="SM00912">
    <property type="entry name" value="Haemagg_act"/>
    <property type="match status" value="1"/>
</dbReference>
<dbReference type="CDD" id="cd20686">
    <property type="entry name" value="CdiA-CT_Ec-like"/>
    <property type="match status" value="1"/>
</dbReference>
<dbReference type="RefSeq" id="WP_004945952.1">
    <property type="nucleotide sequence ID" value="NZ_KB849643.1"/>
</dbReference>
<feature type="region of interest" description="Disordered" evidence="6">
    <location>
        <begin position="3361"/>
        <end position="3396"/>
    </location>
</feature>
<keyword evidence="3" id="KW-1266">Target cell cytoplasm</keyword>
<dbReference type="InterPro" id="IPR024973">
    <property type="entry name" value="ESPR"/>
</dbReference>
<evidence type="ECO:0000256" key="7">
    <source>
        <dbReference type="SAM" id="Phobius"/>
    </source>
</evidence>
<reference evidence="9 10" key="1">
    <citation type="submission" date="2013-02" db="EMBL/GenBank/DDBJ databases">
        <title>The Genome Sequence of Acinetobacter soli NIPH 2899.</title>
        <authorList>
            <consortium name="The Broad Institute Genome Sequencing Platform"/>
            <consortium name="The Broad Institute Genome Sequencing Center for Infectious Disease"/>
            <person name="Cerqueira G."/>
            <person name="Feldgarden M."/>
            <person name="Courvalin P."/>
            <person name="Perichon B."/>
            <person name="Grillot-Courvalin C."/>
            <person name="Clermont D."/>
            <person name="Rocha E."/>
            <person name="Yoon E.-J."/>
            <person name="Nemec A."/>
            <person name="Walker B."/>
            <person name="Young S.K."/>
            <person name="Zeng Q."/>
            <person name="Gargeya S."/>
            <person name="Fitzgerald M."/>
            <person name="Haas B."/>
            <person name="Abouelleil A."/>
            <person name="Alvarado L."/>
            <person name="Arachchi H.M."/>
            <person name="Berlin A.M."/>
            <person name="Chapman S.B."/>
            <person name="Dewar J."/>
            <person name="Goldberg J."/>
            <person name="Griggs A."/>
            <person name="Gujja S."/>
            <person name="Hansen M."/>
            <person name="Howarth C."/>
            <person name="Imamovic A."/>
            <person name="Larimer J."/>
            <person name="McCowan C."/>
            <person name="Murphy C."/>
            <person name="Neiman D."/>
            <person name="Pearson M."/>
            <person name="Priest M."/>
            <person name="Roberts A."/>
            <person name="Saif S."/>
            <person name="Shea T."/>
            <person name="Sisk P."/>
            <person name="Sykes S."/>
            <person name="Wortman J."/>
            <person name="Nusbaum C."/>
            <person name="Birren B."/>
        </authorList>
    </citation>
    <scope>NUCLEOTIDE SEQUENCE [LARGE SCALE GENOMIC DNA]</scope>
    <source>
        <strain evidence="9 10">NIPH 2899</strain>
    </source>
</reference>
<comment type="subcellular location">
    <subcellularLocation>
        <location evidence="1">Target cell</location>
        <location evidence="1">Target cell cytoplasm</location>
    </subcellularLocation>
</comment>
<dbReference type="Pfam" id="PF13018">
    <property type="entry name" value="ESPR"/>
    <property type="match status" value="1"/>
</dbReference>
<dbReference type="InterPro" id="IPR012334">
    <property type="entry name" value="Pectin_lyas_fold"/>
</dbReference>
<dbReference type="InterPro" id="IPR008638">
    <property type="entry name" value="FhaB/CdiA-like_TPS"/>
</dbReference>